<reference evidence="4 6" key="1">
    <citation type="journal article" date="2016" name="Int. J. Syst. Evol. Microbiol.">
        <title>Methanosarcina flavescens sp. nov., a methanogenic archaeon isolated from a full-scale anaerobic digester.</title>
        <authorList>
            <person name="Kern T."/>
            <person name="Fischer M.A."/>
            <person name="Deppenmeier U."/>
            <person name="Schmitz R.A."/>
            <person name="Rother M."/>
        </authorList>
    </citation>
    <scope>NUCLEOTIDE SEQUENCE [LARGE SCALE GENOMIC DNA]</scope>
    <source>
        <strain evidence="4 6">E03.2</strain>
    </source>
</reference>
<reference evidence="5 7" key="3">
    <citation type="journal article" date="2020" name="Biotechnol. Biofuels">
        <title>New insights from the biogas microbiome by comprehensive genome-resolved metagenomics of nearly 1600 species originating from multiple anaerobic digesters.</title>
        <authorList>
            <person name="Campanaro S."/>
            <person name="Treu L."/>
            <person name="Rodriguez-R L.M."/>
            <person name="Kovalovszki A."/>
            <person name="Ziels R.M."/>
            <person name="Maus I."/>
            <person name="Zhu X."/>
            <person name="Kougias P.G."/>
            <person name="Basile A."/>
            <person name="Luo G."/>
            <person name="Schluter A."/>
            <person name="Konstantinidis K.T."/>
            <person name="Angelidaki I."/>
        </authorList>
    </citation>
    <scope>NUCLEOTIDE SEQUENCE [LARGE SCALE GENOMIC DNA]</scope>
    <source>
        <strain evidence="5">AS22ysBPME_46</strain>
    </source>
</reference>
<dbReference type="SUPFAM" id="SSF49464">
    <property type="entry name" value="Carboxypeptidase regulatory domain-like"/>
    <property type="match status" value="1"/>
</dbReference>
<feature type="compositionally biased region" description="Acidic residues" evidence="1">
    <location>
        <begin position="239"/>
        <end position="248"/>
    </location>
</feature>
<accession>A0A660HTW6</accession>
<reference evidence="4" key="2">
    <citation type="submission" date="2018-10" db="EMBL/GenBank/DDBJ databases">
        <authorList>
            <person name="Fischer M.A."/>
            <person name="Kern T."/>
            <person name="Deppenmeier U."/>
            <person name="Schmitz R.A."/>
            <person name="Rother M."/>
        </authorList>
    </citation>
    <scope>NUCLEOTIDE SEQUENCE</scope>
    <source>
        <strain evidence="4">E03.2</strain>
    </source>
</reference>
<dbReference type="Pfam" id="PF24034">
    <property type="entry name" value="DUF7343"/>
    <property type="match status" value="1"/>
</dbReference>
<dbReference type="Gene3D" id="2.60.40.1120">
    <property type="entry name" value="Carboxypeptidase-like, regulatory domain"/>
    <property type="match status" value="1"/>
</dbReference>
<keyword evidence="2" id="KW-1133">Transmembrane helix</keyword>
<keyword evidence="2" id="KW-0812">Transmembrane</keyword>
<dbReference type="AlphaFoldDB" id="A0A660HTW6"/>
<dbReference type="GeneID" id="53688791"/>
<name>A0A660HTW6_9EURY</name>
<dbReference type="InterPro" id="IPR055767">
    <property type="entry name" value="DUF7343"/>
</dbReference>
<evidence type="ECO:0000313" key="4">
    <source>
        <dbReference type="EMBL" id="AYK15768.1"/>
    </source>
</evidence>
<keyword evidence="6" id="KW-1185">Reference proteome</keyword>
<evidence type="ECO:0000313" key="5">
    <source>
        <dbReference type="EMBL" id="NLK32807.1"/>
    </source>
</evidence>
<evidence type="ECO:0000256" key="2">
    <source>
        <dbReference type="SAM" id="Phobius"/>
    </source>
</evidence>
<evidence type="ECO:0000259" key="3">
    <source>
        <dbReference type="Pfam" id="PF24034"/>
    </source>
</evidence>
<dbReference type="InterPro" id="IPR036390">
    <property type="entry name" value="WH_DNA-bd_sf"/>
</dbReference>
<feature type="transmembrane region" description="Helical" evidence="2">
    <location>
        <begin position="140"/>
        <end position="160"/>
    </location>
</feature>
<feature type="domain" description="DUF7343" evidence="3">
    <location>
        <begin position="267"/>
        <end position="326"/>
    </location>
</feature>
<dbReference type="SUPFAM" id="SSF46785">
    <property type="entry name" value="Winged helix' DNA-binding domain"/>
    <property type="match status" value="1"/>
</dbReference>
<protein>
    <submittedName>
        <fullName evidence="4">MarR family transcriptional regulator</fullName>
    </submittedName>
</protein>
<dbReference type="RefSeq" id="WP_054299256.1">
    <property type="nucleotide sequence ID" value="NZ_CP032683.1"/>
</dbReference>
<dbReference type="EMBL" id="JAAYQL010000044">
    <property type="protein sequence ID" value="NLK32807.1"/>
    <property type="molecule type" value="Genomic_DNA"/>
</dbReference>
<sequence>MNFRKLCRFALVFFLIIALQGDATAAKIHGTVYEWYTFKPLNNSVVEINSTPEQNFIATDSQYSFNLTPGTYTITANYLEGNRIVYTATEEVVITDEGEYVHDLLLFPPSNEELLNQDEFEAPVLDYEETRTVSRPGSQYTFLVSALLALIVLMLAGYFLKKSLDKPADIHFPEENRQPYLLEPEKPVKDAIFSQEAKIDTAENVIKNLKTNSAQPNLESEEIPKTGGVLQQRNGSAEEAQDSFLNEEEPGKSSSRSSKHSKINLPDDLKELLELVYASGNRISQRELRKKSPYSESKVSLMLSDLEERGLIEKFKRGRGNIIRIPDVHISRQAELRKKKE</sequence>
<proteinExistence type="predicted"/>
<dbReference type="InterPro" id="IPR008969">
    <property type="entry name" value="CarboxyPept-like_regulatory"/>
</dbReference>
<evidence type="ECO:0000313" key="6">
    <source>
        <dbReference type="Proteomes" id="UP000053087"/>
    </source>
</evidence>
<dbReference type="InterPro" id="IPR036388">
    <property type="entry name" value="WH-like_DNA-bd_sf"/>
</dbReference>
<feature type="region of interest" description="Disordered" evidence="1">
    <location>
        <begin position="210"/>
        <end position="263"/>
    </location>
</feature>
<gene>
    <name evidence="4" type="ORF">AOB57_011720</name>
    <name evidence="5" type="ORF">GX302_08250</name>
</gene>
<dbReference type="Gene3D" id="1.10.10.10">
    <property type="entry name" value="Winged helix-like DNA-binding domain superfamily/Winged helix DNA-binding domain"/>
    <property type="match status" value="1"/>
</dbReference>
<dbReference type="Proteomes" id="UP000585579">
    <property type="component" value="Unassembled WGS sequence"/>
</dbReference>
<dbReference type="EMBL" id="CP032683">
    <property type="protein sequence ID" value="AYK15768.1"/>
    <property type="molecule type" value="Genomic_DNA"/>
</dbReference>
<evidence type="ECO:0000256" key="1">
    <source>
        <dbReference type="SAM" id="MobiDB-lite"/>
    </source>
</evidence>
<organism evidence="4 6">
    <name type="scientific">Methanosarcina flavescens</name>
    <dbReference type="NCBI Taxonomy" id="1715806"/>
    <lineage>
        <taxon>Archaea</taxon>
        <taxon>Methanobacteriati</taxon>
        <taxon>Methanobacteriota</taxon>
        <taxon>Stenosarchaea group</taxon>
        <taxon>Methanomicrobia</taxon>
        <taxon>Methanosarcinales</taxon>
        <taxon>Methanosarcinaceae</taxon>
        <taxon>Methanosarcina</taxon>
    </lineage>
</organism>
<keyword evidence="2" id="KW-0472">Membrane</keyword>
<dbReference type="Proteomes" id="UP000053087">
    <property type="component" value="Chromosome"/>
</dbReference>
<dbReference type="KEGG" id="mfz:AOB57_011720"/>
<dbReference type="OrthoDB" id="147932at2157"/>
<evidence type="ECO:0000313" key="7">
    <source>
        <dbReference type="Proteomes" id="UP000585579"/>
    </source>
</evidence>